<dbReference type="NCBIfam" id="TIGR00229">
    <property type="entry name" value="sensory_box"/>
    <property type="match status" value="1"/>
</dbReference>
<protein>
    <submittedName>
        <fullName evidence="7">Transcriptional regulator with PAS, ATPase and Fis domain</fullName>
    </submittedName>
</protein>
<gene>
    <name evidence="7" type="ORF">JOD17_000101</name>
</gene>
<keyword evidence="2" id="KW-0067">ATP-binding</keyword>
<dbReference type="Pfam" id="PF00158">
    <property type="entry name" value="Sigma54_activat"/>
    <property type="match status" value="1"/>
</dbReference>
<dbReference type="PANTHER" id="PTHR32071:SF57">
    <property type="entry name" value="C4-DICARBOXYLATE TRANSPORT TRANSCRIPTIONAL REGULATORY PROTEIN DCTD"/>
    <property type="match status" value="1"/>
</dbReference>
<dbReference type="SMART" id="SM00382">
    <property type="entry name" value="AAA"/>
    <property type="match status" value="1"/>
</dbReference>
<dbReference type="InterPro" id="IPR000014">
    <property type="entry name" value="PAS"/>
</dbReference>
<dbReference type="Gene3D" id="1.10.10.60">
    <property type="entry name" value="Homeodomain-like"/>
    <property type="match status" value="1"/>
</dbReference>
<evidence type="ECO:0000259" key="6">
    <source>
        <dbReference type="PROSITE" id="PS50112"/>
    </source>
</evidence>
<dbReference type="InterPro" id="IPR025944">
    <property type="entry name" value="Sigma_54_int_dom_CS"/>
</dbReference>
<dbReference type="SUPFAM" id="SSF52540">
    <property type="entry name" value="P-loop containing nucleoside triphosphate hydrolases"/>
    <property type="match status" value="1"/>
</dbReference>
<dbReference type="Gene3D" id="3.40.50.300">
    <property type="entry name" value="P-loop containing nucleotide triphosphate hydrolases"/>
    <property type="match status" value="1"/>
</dbReference>
<feature type="domain" description="Sigma-54 factor interaction" evidence="5">
    <location>
        <begin position="165"/>
        <end position="395"/>
    </location>
</feature>
<accession>A0ABS2P6H2</accession>
<dbReference type="EMBL" id="JAFBEC010000001">
    <property type="protein sequence ID" value="MBM7631010.1"/>
    <property type="molecule type" value="Genomic_DNA"/>
</dbReference>
<dbReference type="InterPro" id="IPR025662">
    <property type="entry name" value="Sigma_54_int_dom_ATP-bd_1"/>
</dbReference>
<dbReference type="PROSITE" id="PS50112">
    <property type="entry name" value="PAS"/>
    <property type="match status" value="1"/>
</dbReference>
<dbReference type="InterPro" id="IPR035965">
    <property type="entry name" value="PAS-like_dom_sf"/>
</dbReference>
<dbReference type="Pfam" id="PF25601">
    <property type="entry name" value="AAA_lid_14"/>
    <property type="match status" value="1"/>
</dbReference>
<dbReference type="InterPro" id="IPR009057">
    <property type="entry name" value="Homeodomain-like_sf"/>
</dbReference>
<keyword evidence="3" id="KW-0805">Transcription regulation</keyword>
<dbReference type="Pfam" id="PF02954">
    <property type="entry name" value="HTH_8"/>
    <property type="match status" value="1"/>
</dbReference>
<dbReference type="Pfam" id="PF00989">
    <property type="entry name" value="PAS"/>
    <property type="match status" value="1"/>
</dbReference>
<dbReference type="PROSITE" id="PS00675">
    <property type="entry name" value="SIGMA54_INTERACT_1"/>
    <property type="match status" value="1"/>
</dbReference>
<dbReference type="SMART" id="SM00091">
    <property type="entry name" value="PAS"/>
    <property type="match status" value="1"/>
</dbReference>
<dbReference type="InterPro" id="IPR002197">
    <property type="entry name" value="HTH_Fis"/>
</dbReference>
<keyword evidence="4" id="KW-0804">Transcription</keyword>
<dbReference type="InterPro" id="IPR002078">
    <property type="entry name" value="Sigma_54_int"/>
</dbReference>
<dbReference type="PRINTS" id="PR01590">
    <property type="entry name" value="HTHFIS"/>
</dbReference>
<evidence type="ECO:0000313" key="8">
    <source>
        <dbReference type="Proteomes" id="UP000741863"/>
    </source>
</evidence>
<dbReference type="SUPFAM" id="SSF55785">
    <property type="entry name" value="PYP-like sensor domain (PAS domain)"/>
    <property type="match status" value="1"/>
</dbReference>
<dbReference type="Proteomes" id="UP000741863">
    <property type="component" value="Unassembled WGS sequence"/>
</dbReference>
<feature type="domain" description="PAS" evidence="6">
    <location>
        <begin position="26"/>
        <end position="77"/>
    </location>
</feature>
<dbReference type="InterPro" id="IPR013767">
    <property type="entry name" value="PAS_fold"/>
</dbReference>
<name>A0ABS2P6H2_9BACL</name>
<dbReference type="CDD" id="cd00130">
    <property type="entry name" value="PAS"/>
    <property type="match status" value="1"/>
</dbReference>
<dbReference type="SUPFAM" id="SSF46689">
    <property type="entry name" value="Homeodomain-like"/>
    <property type="match status" value="1"/>
</dbReference>
<organism evidence="7 8">
    <name type="scientific">Geomicrobium sediminis</name>
    <dbReference type="NCBI Taxonomy" id="1347788"/>
    <lineage>
        <taxon>Bacteria</taxon>
        <taxon>Bacillati</taxon>
        <taxon>Bacillota</taxon>
        <taxon>Bacilli</taxon>
        <taxon>Bacillales</taxon>
        <taxon>Geomicrobium</taxon>
    </lineage>
</organism>
<dbReference type="Gene3D" id="1.10.8.60">
    <property type="match status" value="1"/>
</dbReference>
<evidence type="ECO:0000313" key="7">
    <source>
        <dbReference type="EMBL" id="MBM7631010.1"/>
    </source>
</evidence>
<evidence type="ECO:0000259" key="5">
    <source>
        <dbReference type="PROSITE" id="PS50045"/>
    </source>
</evidence>
<evidence type="ECO:0000256" key="3">
    <source>
        <dbReference type="ARBA" id="ARBA00023015"/>
    </source>
</evidence>
<evidence type="ECO:0000256" key="2">
    <source>
        <dbReference type="ARBA" id="ARBA00022840"/>
    </source>
</evidence>
<dbReference type="CDD" id="cd00009">
    <property type="entry name" value="AAA"/>
    <property type="match status" value="1"/>
</dbReference>
<keyword evidence="1" id="KW-0547">Nucleotide-binding</keyword>
<dbReference type="PROSITE" id="PS50045">
    <property type="entry name" value="SIGMA54_INTERACT_4"/>
    <property type="match status" value="1"/>
</dbReference>
<dbReference type="Gene3D" id="3.30.450.20">
    <property type="entry name" value="PAS domain"/>
    <property type="match status" value="1"/>
</dbReference>
<dbReference type="InterPro" id="IPR058031">
    <property type="entry name" value="AAA_lid_NorR"/>
</dbReference>
<dbReference type="InterPro" id="IPR027417">
    <property type="entry name" value="P-loop_NTPase"/>
</dbReference>
<reference evidence="7 8" key="1">
    <citation type="submission" date="2021-01" db="EMBL/GenBank/DDBJ databases">
        <title>Genomic Encyclopedia of Type Strains, Phase IV (KMG-IV): sequencing the most valuable type-strain genomes for metagenomic binning, comparative biology and taxonomic classification.</title>
        <authorList>
            <person name="Goeker M."/>
        </authorList>
    </citation>
    <scope>NUCLEOTIDE SEQUENCE [LARGE SCALE GENOMIC DNA]</scope>
    <source>
        <strain evidence="7 8">DSM 25540</strain>
    </source>
</reference>
<comment type="caution">
    <text evidence="7">The sequence shown here is derived from an EMBL/GenBank/DDBJ whole genome shotgun (WGS) entry which is preliminary data.</text>
</comment>
<keyword evidence="8" id="KW-1185">Reference proteome</keyword>
<sequence length="470" mass="53134">MNITTNGWVHQLMRQLGMKNEQLQKELSLYQTALEHSYEGIIVVDPDGYIISVNETYASFINKVPDDVRGKHVTEVVENTRMHLVAKTGYPEVANVQEINGHQMIANRIPIVLDGEVVAVVGKIMFQDLDDLFKMNSQFQELIKQSSLFDTPHEQLKAKYAFQQIAGQDDKIVKTRKMAKKAAKTDTTILIEGESGTGKELFAHAIHRESRRANGPFVRLHCAAIPESLFESELFGYKEGSFTGAKQSGKVGKIALAHRGTLFLDEVSEMPLAMQVKLLRVLQEKEIEPIGGVAPEAVDVRIIAATNRPLEALVKQGSFRADLYYRLYVMPLRIPPLRERLEDFGTLAHSLLRELEREMGIDVAGLTTQAEEKLKKHAWPGNIRELRNVLERAMIRKEDEWIESGDIDFSLKLTEAVATDESLQETIERVERERIEEALKHEDGDAQRAAKRLGIGKSSFYAKRSKYDIP</sequence>
<dbReference type="RefSeq" id="WP_239575080.1">
    <property type="nucleotide sequence ID" value="NZ_JAFBEC010000001.1"/>
</dbReference>
<proteinExistence type="predicted"/>
<evidence type="ECO:0000256" key="4">
    <source>
        <dbReference type="ARBA" id="ARBA00023163"/>
    </source>
</evidence>
<evidence type="ECO:0000256" key="1">
    <source>
        <dbReference type="ARBA" id="ARBA00022741"/>
    </source>
</evidence>
<dbReference type="PROSITE" id="PS00688">
    <property type="entry name" value="SIGMA54_INTERACT_3"/>
    <property type="match status" value="1"/>
</dbReference>
<dbReference type="PANTHER" id="PTHR32071">
    <property type="entry name" value="TRANSCRIPTIONAL REGULATORY PROTEIN"/>
    <property type="match status" value="1"/>
</dbReference>
<dbReference type="InterPro" id="IPR003593">
    <property type="entry name" value="AAA+_ATPase"/>
</dbReference>